<feature type="domain" description="CBS" evidence="3">
    <location>
        <begin position="72"/>
        <end position="127"/>
    </location>
</feature>
<evidence type="ECO:0000256" key="1">
    <source>
        <dbReference type="ARBA" id="ARBA00023122"/>
    </source>
</evidence>
<dbReference type="AlphaFoldDB" id="A0A517TZG1"/>
<evidence type="ECO:0000259" key="3">
    <source>
        <dbReference type="PROSITE" id="PS51371"/>
    </source>
</evidence>
<evidence type="ECO:0000313" key="5">
    <source>
        <dbReference type="Proteomes" id="UP000317909"/>
    </source>
</evidence>
<dbReference type="SMART" id="SM00116">
    <property type="entry name" value="CBS"/>
    <property type="match status" value="2"/>
</dbReference>
<evidence type="ECO:0000313" key="4">
    <source>
        <dbReference type="EMBL" id="QDT73756.1"/>
    </source>
</evidence>
<proteinExistence type="predicted"/>
<sequence length="133" mass="14632">MLTARDIMTDRLVTIGPDAFLQEAIEVIMKMQVSGLPVVAADGRLVGIITEFALLATAYDATTACETVAQHMTTDVLTVHADDPIRAIADRFIVHRVRRVPVLEKGRLVGLITRRDVLKAVFEAEPQVCGHKR</sequence>
<dbReference type="SUPFAM" id="SSF54631">
    <property type="entry name" value="CBS-domain pair"/>
    <property type="match status" value="1"/>
</dbReference>
<reference evidence="4 5" key="1">
    <citation type="submission" date="2019-02" db="EMBL/GenBank/DDBJ databases">
        <title>Deep-cultivation of Planctomycetes and their phenomic and genomic characterization uncovers novel biology.</title>
        <authorList>
            <person name="Wiegand S."/>
            <person name="Jogler M."/>
            <person name="Boedeker C."/>
            <person name="Pinto D."/>
            <person name="Vollmers J."/>
            <person name="Rivas-Marin E."/>
            <person name="Kohn T."/>
            <person name="Peeters S.H."/>
            <person name="Heuer A."/>
            <person name="Rast P."/>
            <person name="Oberbeckmann S."/>
            <person name="Bunk B."/>
            <person name="Jeske O."/>
            <person name="Meyerdierks A."/>
            <person name="Storesund J.E."/>
            <person name="Kallscheuer N."/>
            <person name="Luecker S."/>
            <person name="Lage O.M."/>
            <person name="Pohl T."/>
            <person name="Merkel B.J."/>
            <person name="Hornburger P."/>
            <person name="Mueller R.-W."/>
            <person name="Bruemmer F."/>
            <person name="Labrenz M."/>
            <person name="Spormann A.M."/>
            <person name="Op den Camp H."/>
            <person name="Overmann J."/>
            <person name="Amann R."/>
            <person name="Jetten M.S.M."/>
            <person name="Mascher T."/>
            <person name="Medema M.H."/>
            <person name="Devos D.P."/>
            <person name="Kaster A.-K."/>
            <person name="Ovreas L."/>
            <person name="Rohde M."/>
            <person name="Galperin M.Y."/>
            <person name="Jogler C."/>
        </authorList>
    </citation>
    <scope>NUCLEOTIDE SEQUENCE [LARGE SCALE GENOMIC DNA]</scope>
    <source>
        <strain evidence="4 5">I41</strain>
    </source>
</reference>
<dbReference type="InterPro" id="IPR046342">
    <property type="entry name" value="CBS_dom_sf"/>
</dbReference>
<accession>A0A517TZG1</accession>
<keyword evidence="5" id="KW-1185">Reference proteome</keyword>
<organism evidence="4 5">
    <name type="scientific">Lacipirellula limnantheis</name>
    <dbReference type="NCBI Taxonomy" id="2528024"/>
    <lineage>
        <taxon>Bacteria</taxon>
        <taxon>Pseudomonadati</taxon>
        <taxon>Planctomycetota</taxon>
        <taxon>Planctomycetia</taxon>
        <taxon>Pirellulales</taxon>
        <taxon>Lacipirellulaceae</taxon>
        <taxon>Lacipirellula</taxon>
    </lineage>
</organism>
<protein>
    <submittedName>
        <fullName evidence="4">Hypoxic response protein 1</fullName>
    </submittedName>
</protein>
<dbReference type="OrthoDB" id="9790355at2"/>
<dbReference type="Pfam" id="PF00571">
    <property type="entry name" value="CBS"/>
    <property type="match status" value="2"/>
</dbReference>
<dbReference type="Proteomes" id="UP000317909">
    <property type="component" value="Chromosome"/>
</dbReference>
<dbReference type="PANTHER" id="PTHR43080">
    <property type="entry name" value="CBS DOMAIN-CONTAINING PROTEIN CBSX3, MITOCHONDRIAL"/>
    <property type="match status" value="1"/>
</dbReference>
<dbReference type="PANTHER" id="PTHR43080:SF2">
    <property type="entry name" value="CBS DOMAIN-CONTAINING PROTEIN"/>
    <property type="match status" value="1"/>
</dbReference>
<feature type="domain" description="CBS" evidence="3">
    <location>
        <begin position="8"/>
        <end position="64"/>
    </location>
</feature>
<dbReference type="RefSeq" id="WP_145433352.1">
    <property type="nucleotide sequence ID" value="NZ_CP036339.1"/>
</dbReference>
<dbReference type="InterPro" id="IPR000644">
    <property type="entry name" value="CBS_dom"/>
</dbReference>
<dbReference type="EMBL" id="CP036339">
    <property type="protein sequence ID" value="QDT73756.1"/>
    <property type="molecule type" value="Genomic_DNA"/>
</dbReference>
<dbReference type="InterPro" id="IPR051257">
    <property type="entry name" value="Diverse_CBS-Domain"/>
</dbReference>
<gene>
    <name evidence="4" type="primary">hrp1</name>
    <name evidence="4" type="ORF">I41_29470</name>
</gene>
<evidence type="ECO:0000256" key="2">
    <source>
        <dbReference type="PROSITE-ProRule" id="PRU00703"/>
    </source>
</evidence>
<dbReference type="Gene3D" id="3.10.580.10">
    <property type="entry name" value="CBS-domain"/>
    <property type="match status" value="2"/>
</dbReference>
<dbReference type="KEGG" id="llh:I41_29470"/>
<keyword evidence="1 2" id="KW-0129">CBS domain</keyword>
<name>A0A517TZG1_9BACT</name>
<dbReference type="PROSITE" id="PS51371">
    <property type="entry name" value="CBS"/>
    <property type="match status" value="2"/>
</dbReference>